<protein>
    <submittedName>
        <fullName evidence="1">Uncharacterized protein</fullName>
    </submittedName>
</protein>
<keyword evidence="2" id="KW-1185">Reference proteome</keyword>
<organism evidence="1 2">
    <name type="scientific">Trichothecium roseum</name>
    <dbReference type="NCBI Taxonomy" id="47278"/>
    <lineage>
        <taxon>Eukaryota</taxon>
        <taxon>Fungi</taxon>
        <taxon>Dikarya</taxon>
        <taxon>Ascomycota</taxon>
        <taxon>Pezizomycotina</taxon>
        <taxon>Sordariomycetes</taxon>
        <taxon>Hypocreomycetidae</taxon>
        <taxon>Hypocreales</taxon>
        <taxon>Hypocreales incertae sedis</taxon>
        <taxon>Trichothecium</taxon>
    </lineage>
</organism>
<dbReference type="EMBL" id="CM047942">
    <property type="protein sequence ID" value="KAI9901411.1"/>
    <property type="molecule type" value="Genomic_DNA"/>
</dbReference>
<proteinExistence type="predicted"/>
<evidence type="ECO:0000313" key="2">
    <source>
        <dbReference type="Proteomes" id="UP001163324"/>
    </source>
</evidence>
<comment type="caution">
    <text evidence="1">The sequence shown here is derived from an EMBL/GenBank/DDBJ whole genome shotgun (WGS) entry which is preliminary data.</text>
</comment>
<name>A0ACC0V4V5_9HYPO</name>
<evidence type="ECO:0000313" key="1">
    <source>
        <dbReference type="EMBL" id="KAI9901411.1"/>
    </source>
</evidence>
<dbReference type="Proteomes" id="UP001163324">
    <property type="component" value="Chromosome 3"/>
</dbReference>
<reference evidence="1" key="1">
    <citation type="submission" date="2022-10" db="EMBL/GenBank/DDBJ databases">
        <title>Complete Genome of Trichothecium roseum strain YXFP-22015, a Plant Pathogen Isolated from Citrus.</title>
        <authorList>
            <person name="Wang Y."/>
            <person name="Zhu L."/>
        </authorList>
    </citation>
    <scope>NUCLEOTIDE SEQUENCE</scope>
    <source>
        <strain evidence="1">YXFP-22015</strain>
    </source>
</reference>
<sequence length="496" mass="56063">MSASASPKPRNSPSSFPGKNNKNAARCDSPSSTDQSRQVRDTVEKSPPISSTGADAKDFEVTMANPRSHLKRKAKKVTPVPVEHDELDLMKETLKPLEAWELEEWEGWVELESEPAFFNIILKELGVPDIRAYELFLVDADSLNNLPKPVYGLIFCYQYYETEDNTQDEEDTDQVWFANQTIDNACASVALLNTIMNIPDVRLSKELKDFKDSTSSLDTALRGHVLGKNVFIRSIHNSFSKRMNHLNSDLYLENKADAPPPRTTKPRKGARKQPPPKKRRRRRSESGGFHFLAFVPVGDGVWELDGMKSKPRHIGNFSEGSEWTSCVAPEIQERMIQHQESAVAFSLLALCSSPLPEQRKRALSTVASLRHLHKRKKQDDASTSAQGQESHPLQEETDIISMFQLTEDEIEQSPVTKAVKDFCNKEKTSDEEAMSLHSNLVADIRSVIEQYGELMKEMSEEEERVQGRRKDYAPAIHQWLKILAGKGLLEELIKSC</sequence>
<gene>
    <name evidence="1" type="ORF">N3K66_003228</name>
</gene>
<accession>A0ACC0V4V5</accession>